<feature type="compositionally biased region" description="Gly residues" evidence="7">
    <location>
        <begin position="227"/>
        <end position="236"/>
    </location>
</feature>
<keyword evidence="2 6" id="KW-0698">rRNA processing</keyword>
<comment type="function">
    <text evidence="6">Specifically methylates the N7 position of a guanine in 16S rRNA.</text>
</comment>
<keyword evidence="4 6" id="KW-0808">Transferase</keyword>
<dbReference type="PANTHER" id="PTHR31760">
    <property type="entry name" value="S-ADENOSYL-L-METHIONINE-DEPENDENT METHYLTRANSFERASES SUPERFAMILY PROTEIN"/>
    <property type="match status" value="1"/>
</dbReference>
<evidence type="ECO:0000256" key="3">
    <source>
        <dbReference type="ARBA" id="ARBA00022603"/>
    </source>
</evidence>
<feature type="binding site" evidence="6">
    <location>
        <position position="81"/>
    </location>
    <ligand>
        <name>S-adenosyl-L-methionine</name>
        <dbReference type="ChEBI" id="CHEBI:59789"/>
    </ligand>
</feature>
<dbReference type="GO" id="GO:0005829">
    <property type="term" value="C:cytosol"/>
    <property type="evidence" value="ECO:0007669"/>
    <property type="project" value="TreeGrafter"/>
</dbReference>
<evidence type="ECO:0000313" key="8">
    <source>
        <dbReference type="EMBL" id="RZT83223.1"/>
    </source>
</evidence>
<feature type="region of interest" description="Disordered" evidence="7">
    <location>
        <begin position="1"/>
        <end position="20"/>
    </location>
</feature>
<feature type="binding site" evidence="6">
    <location>
        <position position="149"/>
    </location>
    <ligand>
        <name>S-adenosyl-L-methionine</name>
        <dbReference type="ChEBI" id="CHEBI:59789"/>
    </ligand>
</feature>
<evidence type="ECO:0000256" key="5">
    <source>
        <dbReference type="ARBA" id="ARBA00022691"/>
    </source>
</evidence>
<dbReference type="GO" id="GO:0070043">
    <property type="term" value="F:rRNA (guanine-N7-)-methyltransferase activity"/>
    <property type="evidence" value="ECO:0007669"/>
    <property type="project" value="UniProtKB-UniRule"/>
</dbReference>
<feature type="binding site" evidence="6">
    <location>
        <begin position="131"/>
        <end position="132"/>
    </location>
    <ligand>
        <name>S-adenosyl-L-methionine</name>
        <dbReference type="ChEBI" id="CHEBI:59789"/>
    </ligand>
</feature>
<organism evidence="8 9">
    <name type="scientific">Pseudonocardia sediminis</name>
    <dbReference type="NCBI Taxonomy" id="1397368"/>
    <lineage>
        <taxon>Bacteria</taxon>
        <taxon>Bacillati</taxon>
        <taxon>Actinomycetota</taxon>
        <taxon>Actinomycetes</taxon>
        <taxon>Pseudonocardiales</taxon>
        <taxon>Pseudonocardiaceae</taxon>
        <taxon>Pseudonocardia</taxon>
    </lineage>
</organism>
<dbReference type="Proteomes" id="UP000291591">
    <property type="component" value="Unassembled WGS sequence"/>
</dbReference>
<dbReference type="HAMAP" id="MF_00074">
    <property type="entry name" value="16SrRNA_methyltr_G"/>
    <property type="match status" value="1"/>
</dbReference>
<feature type="region of interest" description="Disordered" evidence="7">
    <location>
        <begin position="219"/>
        <end position="248"/>
    </location>
</feature>
<comment type="caution">
    <text evidence="8">The sequence shown here is derived from an EMBL/GenBank/DDBJ whole genome shotgun (WGS) entry which is preliminary data.</text>
</comment>
<protein>
    <recommendedName>
        <fullName evidence="6">Ribosomal RNA small subunit methyltransferase G</fullName>
        <ecNumber evidence="6">2.1.1.-</ecNumber>
    </recommendedName>
    <alternativeName>
        <fullName evidence="6">16S rRNA 7-methylguanosine methyltransferase</fullName>
        <shortName evidence="6">16S rRNA m7G methyltransferase</shortName>
    </alternativeName>
</protein>
<evidence type="ECO:0000256" key="1">
    <source>
        <dbReference type="ARBA" id="ARBA00022490"/>
    </source>
</evidence>
<evidence type="ECO:0000256" key="2">
    <source>
        <dbReference type="ARBA" id="ARBA00022552"/>
    </source>
</evidence>
<dbReference type="InterPro" id="IPR029063">
    <property type="entry name" value="SAM-dependent_MTases_sf"/>
</dbReference>
<dbReference type="Pfam" id="PF02527">
    <property type="entry name" value="GidB"/>
    <property type="match status" value="1"/>
</dbReference>
<evidence type="ECO:0000256" key="7">
    <source>
        <dbReference type="SAM" id="MobiDB-lite"/>
    </source>
</evidence>
<dbReference type="Gene3D" id="3.40.50.150">
    <property type="entry name" value="Vaccinia Virus protein VP39"/>
    <property type="match status" value="1"/>
</dbReference>
<dbReference type="RefSeq" id="WP_423213622.1">
    <property type="nucleotide sequence ID" value="NZ_SHKL01000001.1"/>
</dbReference>
<keyword evidence="3 6" id="KW-0489">Methyltransferase</keyword>
<comment type="caution">
    <text evidence="6">Lacks conserved residue(s) required for the propagation of feature annotation.</text>
</comment>
<dbReference type="PANTHER" id="PTHR31760:SF0">
    <property type="entry name" value="S-ADENOSYL-L-METHIONINE-DEPENDENT METHYLTRANSFERASES SUPERFAMILY PROTEIN"/>
    <property type="match status" value="1"/>
</dbReference>
<gene>
    <name evidence="6" type="primary">rsmG</name>
    <name evidence="8" type="ORF">EV383_0019</name>
</gene>
<dbReference type="InterPro" id="IPR003682">
    <property type="entry name" value="rRNA_ssu_MeTfrase_G"/>
</dbReference>
<dbReference type="NCBIfam" id="TIGR00138">
    <property type="entry name" value="rsmG_gidB"/>
    <property type="match status" value="1"/>
</dbReference>
<dbReference type="SUPFAM" id="SSF53335">
    <property type="entry name" value="S-adenosyl-L-methionine-dependent methyltransferases"/>
    <property type="match status" value="1"/>
</dbReference>
<comment type="subcellular location">
    <subcellularLocation>
        <location evidence="6">Cytoplasm</location>
    </subcellularLocation>
</comment>
<keyword evidence="1 6" id="KW-0963">Cytoplasm</keyword>
<keyword evidence="5 6" id="KW-0949">S-adenosyl-L-methionine</keyword>
<proteinExistence type="inferred from homology"/>
<keyword evidence="9" id="KW-1185">Reference proteome</keyword>
<reference evidence="8 9" key="1">
    <citation type="submission" date="2019-02" db="EMBL/GenBank/DDBJ databases">
        <title>Sequencing the genomes of 1000 actinobacteria strains.</title>
        <authorList>
            <person name="Klenk H.-P."/>
        </authorList>
    </citation>
    <scope>NUCLEOTIDE SEQUENCE [LARGE SCALE GENOMIC DNA]</scope>
    <source>
        <strain evidence="8 9">DSM 45779</strain>
    </source>
</reference>
<evidence type="ECO:0000313" key="9">
    <source>
        <dbReference type="Proteomes" id="UP000291591"/>
    </source>
</evidence>
<feature type="binding site" evidence="6">
    <location>
        <position position="86"/>
    </location>
    <ligand>
        <name>S-adenosyl-L-methionine</name>
        <dbReference type="ChEBI" id="CHEBI:59789"/>
    </ligand>
</feature>
<comment type="similarity">
    <text evidence="6">Belongs to the methyltransferase superfamily. RNA methyltransferase RsmG family.</text>
</comment>
<dbReference type="AlphaFoldDB" id="A0A4Q7UTB9"/>
<name>A0A4Q7UTB9_PSEST</name>
<accession>A0A4Q7UTB9</accession>
<evidence type="ECO:0000256" key="6">
    <source>
        <dbReference type="HAMAP-Rule" id="MF_00074"/>
    </source>
</evidence>
<dbReference type="EMBL" id="SHKL01000001">
    <property type="protein sequence ID" value="RZT83223.1"/>
    <property type="molecule type" value="Genomic_DNA"/>
</dbReference>
<evidence type="ECO:0000256" key="4">
    <source>
        <dbReference type="ARBA" id="ARBA00022679"/>
    </source>
</evidence>
<sequence length="248" mass="26230">MADSEPDPVAVTPPPPPPAAGEVFGDRLASAVRYVEHLATSGVERGLIGPRENDRLWDRHVLNSAVLGELVPEGAKVVDVGSGAGLPGIPLALARPDLRIVLVEPLARRVDWLDEVIEDLGLSIAVERGRAEESAVLRRWEGADVVTARAVGPLARLTGLCLPLVRHGGSMLALKGASVAEEIERDRAAVRTLGGGEPRILECGAGVVDPPTTVVAIERMSDRRGGSQRGGARRGGPPGPNRRKEQRR</sequence>
<dbReference type="EC" id="2.1.1.-" evidence="6"/>